<sequence length="687" mass="75653">MFNGQILETNDDWVNDLLDNGSPLSSFSLLNSSDEEWQRHIDAMMSSPDSPEDIYIADSMNDEYIVMGYDGQHQGGQGSPYSAAIGSVFTEHQSPYSQQMMSPYSQQIGEGYGMEWNGWNNGAVGCDAGSPYSSLSTGSSPLNSLAGSPTARRGPGRPNKGGKQLAEQRWRDSDKRTRALNESSSKAVLAALASYQRNTEVAEVSQPPRAPRAGPIAGLTVAQRKAQNRERNRLYQATHRMNQRAKKDAYKRAQQLARKFDYTTMPSNEKTFLQKVSLRQWIEKADRELDSEFPLAIRSLADDQTNANSECRWVFDTASETWVDVAQSYGSRAHLATSGFHHHHDKHVSPNANYVDIQKLQLTGSPAYYAQTETVAVSSETWFEATPPVASAAPPVTPGFHHHHHHANASPKANYGDIQKSQLAASPAYYAQPTVAVSAKTCTNLTDPYASPPQLTTPEFLDHHTIGSTKDTSSNASHLGMQQSQLTTPPANYAQPDTVADSPDSMASTLSNQPNSVEGSPAARKRPGAPWQGGPELSRQRSYTKQKNQRKFAMSRTTVALQGLEEYRGISEIGEILGQLDVVVYDPPRAKPSKKVDGLSDDEKKKQKRLRNTRDVAKNRKKNKAKMGAFKKAQLLAKKLDLKKIQLLVAKLALTKNTELNADKDTAADIEKRAGFIKKTLDSLTTD</sequence>
<proteinExistence type="predicted"/>
<feature type="region of interest" description="Disordered" evidence="1">
    <location>
        <begin position="393"/>
        <end position="414"/>
    </location>
</feature>
<evidence type="ECO:0000313" key="2">
    <source>
        <dbReference type="EMBL" id="CAJ0586918.1"/>
    </source>
</evidence>
<dbReference type="AlphaFoldDB" id="A0AA36DGR9"/>
<feature type="compositionally biased region" description="Low complexity" evidence="1">
    <location>
        <begin position="152"/>
        <end position="163"/>
    </location>
</feature>
<feature type="region of interest" description="Disordered" evidence="1">
    <location>
        <begin position="132"/>
        <end position="183"/>
    </location>
</feature>
<feature type="non-terminal residue" evidence="2">
    <location>
        <position position="1"/>
    </location>
</feature>
<gene>
    <name evidence="2" type="ORF">MSPICULIGERA_LOCUS24900</name>
</gene>
<feature type="compositionally biased region" description="Basic and acidic residues" evidence="1">
    <location>
        <begin position="166"/>
        <end position="179"/>
    </location>
</feature>
<name>A0AA36DGR9_9BILA</name>
<protein>
    <submittedName>
        <fullName evidence="2">Uncharacterized protein</fullName>
    </submittedName>
</protein>
<evidence type="ECO:0000256" key="1">
    <source>
        <dbReference type="SAM" id="MobiDB-lite"/>
    </source>
</evidence>
<feature type="region of interest" description="Disordered" evidence="1">
    <location>
        <begin position="449"/>
        <end position="554"/>
    </location>
</feature>
<dbReference type="Proteomes" id="UP001177023">
    <property type="component" value="Unassembled WGS sequence"/>
</dbReference>
<dbReference type="EMBL" id="CATQJA010002709">
    <property type="protein sequence ID" value="CAJ0586918.1"/>
    <property type="molecule type" value="Genomic_DNA"/>
</dbReference>
<evidence type="ECO:0000313" key="3">
    <source>
        <dbReference type="Proteomes" id="UP001177023"/>
    </source>
</evidence>
<feature type="compositionally biased region" description="Polar residues" evidence="1">
    <location>
        <begin position="505"/>
        <end position="518"/>
    </location>
</feature>
<accession>A0AA36DGR9</accession>
<feature type="compositionally biased region" description="Polar residues" evidence="1">
    <location>
        <begin position="466"/>
        <end position="490"/>
    </location>
</feature>
<comment type="caution">
    <text evidence="2">The sequence shown here is derived from an EMBL/GenBank/DDBJ whole genome shotgun (WGS) entry which is preliminary data.</text>
</comment>
<feature type="region of interest" description="Disordered" evidence="1">
    <location>
        <begin position="589"/>
        <end position="610"/>
    </location>
</feature>
<organism evidence="2 3">
    <name type="scientific">Mesorhabditis spiculigera</name>
    <dbReference type="NCBI Taxonomy" id="96644"/>
    <lineage>
        <taxon>Eukaryota</taxon>
        <taxon>Metazoa</taxon>
        <taxon>Ecdysozoa</taxon>
        <taxon>Nematoda</taxon>
        <taxon>Chromadorea</taxon>
        <taxon>Rhabditida</taxon>
        <taxon>Rhabditina</taxon>
        <taxon>Rhabditomorpha</taxon>
        <taxon>Rhabditoidea</taxon>
        <taxon>Rhabditidae</taxon>
        <taxon>Mesorhabditinae</taxon>
        <taxon>Mesorhabditis</taxon>
    </lineage>
</organism>
<reference evidence="2" key="1">
    <citation type="submission" date="2023-06" db="EMBL/GenBank/DDBJ databases">
        <authorList>
            <person name="Delattre M."/>
        </authorList>
    </citation>
    <scope>NUCLEOTIDE SEQUENCE</scope>
    <source>
        <strain evidence="2">AF72</strain>
    </source>
</reference>
<feature type="compositionally biased region" description="Low complexity" evidence="1">
    <location>
        <begin position="132"/>
        <end position="145"/>
    </location>
</feature>
<feature type="compositionally biased region" description="Basic and acidic residues" evidence="1">
    <location>
        <begin position="594"/>
        <end position="605"/>
    </location>
</feature>
<keyword evidence="3" id="KW-1185">Reference proteome</keyword>